<evidence type="ECO:0000256" key="1">
    <source>
        <dbReference type="SAM" id="Phobius"/>
    </source>
</evidence>
<reference evidence="2 3" key="1">
    <citation type="submission" date="2011-10" db="EMBL/GenBank/DDBJ databases">
        <title>The Improved High-Quality Draft genome of Methanoplanus limicola DSM 2279.</title>
        <authorList>
            <consortium name="US DOE Joint Genome Institute (JGI-PGF)"/>
            <person name="Lucas S."/>
            <person name="Copeland A."/>
            <person name="Lapidus A."/>
            <person name="Glavina del Rio T."/>
            <person name="Dalin E."/>
            <person name="Tice H."/>
            <person name="Bruce D."/>
            <person name="Goodwin L."/>
            <person name="Pitluck S."/>
            <person name="Peters L."/>
            <person name="Mikhailova N."/>
            <person name="Lu M."/>
            <person name="Kyrpides N."/>
            <person name="Mavromatis K."/>
            <person name="Ivanova N."/>
            <person name="Markowitz V."/>
            <person name="Cheng J.-F."/>
            <person name="Hugenholtz P."/>
            <person name="Woyke T."/>
            <person name="Wu D."/>
            <person name="Wirth R."/>
            <person name="Brambilla E.-M."/>
            <person name="Klenk H.-P."/>
            <person name="Eisen J.A."/>
        </authorList>
    </citation>
    <scope>NUCLEOTIDE SEQUENCE [LARGE SCALE GENOMIC DNA]</scope>
    <source>
        <strain evidence="2 3">DSM 2279</strain>
    </source>
</reference>
<gene>
    <name evidence="2" type="ORF">Metlim_2363</name>
</gene>
<dbReference type="STRING" id="937775.Metlim_2363"/>
<keyword evidence="1" id="KW-0472">Membrane</keyword>
<protein>
    <recommendedName>
        <fullName evidence="4">DUF3821 domain-containing protein</fullName>
    </recommendedName>
</protein>
<dbReference type="InParanoid" id="H1Z2L3"/>
<evidence type="ECO:0000313" key="2">
    <source>
        <dbReference type="EMBL" id="EHQ36416.1"/>
    </source>
</evidence>
<evidence type="ECO:0000313" key="3">
    <source>
        <dbReference type="Proteomes" id="UP000005741"/>
    </source>
</evidence>
<dbReference type="EMBL" id="CM001436">
    <property type="protein sequence ID" value="EHQ36416.1"/>
    <property type="molecule type" value="Genomic_DNA"/>
</dbReference>
<dbReference type="HOGENOM" id="CLU_570636_0_0_2"/>
<evidence type="ECO:0008006" key="4">
    <source>
        <dbReference type="Google" id="ProtNLM"/>
    </source>
</evidence>
<keyword evidence="3" id="KW-1185">Reference proteome</keyword>
<proteinExistence type="predicted"/>
<feature type="transmembrane region" description="Helical" evidence="1">
    <location>
        <begin position="455"/>
        <end position="474"/>
    </location>
</feature>
<keyword evidence="1" id="KW-0812">Transmembrane</keyword>
<keyword evidence="1" id="KW-1133">Transmembrane helix</keyword>
<name>H1Z2L3_9EURY</name>
<dbReference type="AlphaFoldDB" id="H1Z2L3"/>
<accession>H1Z2L3</accession>
<organism evidence="2 3">
    <name type="scientific">Methanoplanus limicola DSM 2279</name>
    <dbReference type="NCBI Taxonomy" id="937775"/>
    <lineage>
        <taxon>Archaea</taxon>
        <taxon>Methanobacteriati</taxon>
        <taxon>Methanobacteriota</taxon>
        <taxon>Stenosarchaea group</taxon>
        <taxon>Methanomicrobia</taxon>
        <taxon>Methanomicrobiales</taxon>
        <taxon>Methanomicrobiaceae</taxon>
        <taxon>Methanoplanus</taxon>
    </lineage>
</organism>
<dbReference type="Proteomes" id="UP000005741">
    <property type="component" value="Chromosome"/>
</dbReference>
<sequence>MPIYMTDRGDLMKNLIHRVKYRNAVFAVLCLALTALPALAGETITIDPVNYALVQTDSLIITGNADFKEKSVLNFELSLEQNYDENGNLKDEMDKAGGATLITPGSDAKWSFNIELKDKMPGYYLFSAWKEGNEERVTRQVFISPAMVELAGSAERSKISVPLTAPFGDYYDNYSYITPNSGIEFYLNPDLGISEGRFAKGQDLTVTGKGIAGNDILIWMYKKTSIPDMTYSSGHIIQADEDGNILDENIIISSEDTKDLMSGKWIIYAVSSSNTGISELKNKLESGTFPDEVFLRYEQNSPYQKFPILLEEPWIRFDLDDEGLLPDALSGSVVTLSGTTNLKPGTEFNLVAEPSVNGNSGLKKIVVSDIYVKEDTPYYTWTTKVDAASFGPGEYIVTIYDINKNAEIVNTMNIFDRTYFVDGAEENSLTVQSYVIDPETKDISETNSQKNKSPISPVIIIQAVLITGIVCLALRRK</sequence>